<dbReference type="NCBIfam" id="TIGR01178">
    <property type="entry name" value="ade"/>
    <property type="match status" value="1"/>
</dbReference>
<reference evidence="9 10" key="1">
    <citation type="submission" date="2016-11" db="EMBL/GenBank/DDBJ databases">
        <authorList>
            <person name="Jaros S."/>
            <person name="Januszkiewicz K."/>
            <person name="Wedrychowicz H."/>
        </authorList>
    </citation>
    <scope>NUCLEOTIDE SEQUENCE [LARGE SCALE GENOMIC DNA]</scope>
    <source>
        <strain evidence="9 10">DSM 17477</strain>
    </source>
</reference>
<dbReference type="PANTHER" id="PTHR11113">
    <property type="entry name" value="N-ACETYLGLUCOSAMINE-6-PHOSPHATE DEACETYLASE"/>
    <property type="match status" value="1"/>
</dbReference>
<evidence type="ECO:0000259" key="7">
    <source>
        <dbReference type="Pfam" id="PF01979"/>
    </source>
</evidence>
<comment type="cofactor">
    <cofactor evidence="6">
        <name>Mn(2+)</name>
        <dbReference type="ChEBI" id="CHEBI:29035"/>
    </cofactor>
</comment>
<organism evidence="9 10">
    <name type="scientific">Dethiosulfatibacter aminovorans DSM 17477</name>
    <dbReference type="NCBI Taxonomy" id="1121476"/>
    <lineage>
        <taxon>Bacteria</taxon>
        <taxon>Bacillati</taxon>
        <taxon>Bacillota</taxon>
        <taxon>Tissierellia</taxon>
        <taxon>Dethiosulfatibacter</taxon>
    </lineage>
</organism>
<dbReference type="AlphaFoldDB" id="A0A1M6HD05"/>
<dbReference type="GO" id="GO:0006146">
    <property type="term" value="P:adenine catabolic process"/>
    <property type="evidence" value="ECO:0007669"/>
    <property type="project" value="InterPro"/>
</dbReference>
<protein>
    <recommendedName>
        <fullName evidence="2 6">Adenine deaminase</fullName>
        <shortName evidence="6">Adenase</shortName>
        <shortName evidence="6">Adenine aminase</shortName>
        <ecNumber evidence="2 6">3.5.4.2</ecNumber>
    </recommendedName>
</protein>
<keyword evidence="10" id="KW-1185">Reference proteome</keyword>
<keyword evidence="4 6" id="KW-0464">Manganese</keyword>
<evidence type="ECO:0000256" key="6">
    <source>
        <dbReference type="HAMAP-Rule" id="MF_01518"/>
    </source>
</evidence>
<name>A0A1M6HD05_9FIRM</name>
<dbReference type="EMBL" id="FQZL01000013">
    <property type="protein sequence ID" value="SHJ20036.1"/>
    <property type="molecule type" value="Genomic_DNA"/>
</dbReference>
<proteinExistence type="inferred from homology"/>
<dbReference type="Pfam" id="PF13382">
    <property type="entry name" value="Adenine_deam_C"/>
    <property type="match status" value="1"/>
</dbReference>
<dbReference type="InterPro" id="IPR011059">
    <property type="entry name" value="Metal-dep_hydrolase_composite"/>
</dbReference>
<sequence length="576" mass="63279">MDIKKKYKRRVELASGRDRVELLLKNCRIVNVFSHSIVRGDVAIDSGKIIGIGDYEAVKVVDMEEQFIAPGLIDSHEHMESCLVTPEQLARVIVPKGTTTIIADPHEIANVCGLKGIKFMMDATSDIPLNVFFMLPSCVPATEFETSGAKLDAEDLKTLMGESIVLGLGELMDYPGVIAGKEDIIDKILLADRKIIDGHSPLISGKELNAYAINGVKTDHECTNLKEMEEKLSLGMYIAIREGSAARDLEKLIPGVNKHTERRCTFCTDDKHPGDILEEGHIDHNVRKAINLGVDPISAIKMATVNTAECYKLRDIGAIAPGYDADIIVLDNLEDFNIRQVYKKGILVAEEGQVKFEVEKPELSAVSNTVTIGDISEKDLEIHLDTDIAKVIRVNTSSLLTEMVVRKVSIDGERRFISNKHIDILKIAVIERHGKTGNIGLGLIENFRFKGGALACTIAHDSHNLIVIGDSDADMVLAIEKIKEMDGGIAIASEGEIVEFLALPVAGLMSGEDMETVAEKISKITKYLHNKMGRNSLKDPLMTLSFLALPVIPDIKITDRGLFDVNEFSFTDINVE</sequence>
<keyword evidence="3 6" id="KW-0378">Hydrolase</keyword>
<dbReference type="RefSeq" id="WP_073049421.1">
    <property type="nucleotide sequence ID" value="NZ_FQZL01000013.1"/>
</dbReference>
<dbReference type="SUPFAM" id="SSF51556">
    <property type="entry name" value="Metallo-dependent hydrolases"/>
    <property type="match status" value="1"/>
</dbReference>
<evidence type="ECO:0000259" key="8">
    <source>
        <dbReference type="Pfam" id="PF13382"/>
    </source>
</evidence>
<feature type="domain" description="Amidohydrolase-related" evidence="7">
    <location>
        <begin position="67"/>
        <end position="346"/>
    </location>
</feature>
<evidence type="ECO:0000313" key="10">
    <source>
        <dbReference type="Proteomes" id="UP000184052"/>
    </source>
</evidence>
<dbReference type="EC" id="3.5.4.2" evidence="2 6"/>
<dbReference type="InterPro" id="IPR006679">
    <property type="entry name" value="Adenine_deam"/>
</dbReference>
<evidence type="ECO:0000256" key="1">
    <source>
        <dbReference type="ARBA" id="ARBA00006773"/>
    </source>
</evidence>
<dbReference type="InterPro" id="IPR026912">
    <property type="entry name" value="Adenine_deam_C"/>
</dbReference>
<dbReference type="CDD" id="cd01295">
    <property type="entry name" value="AdeC"/>
    <property type="match status" value="1"/>
</dbReference>
<gene>
    <name evidence="6" type="primary">ade</name>
    <name evidence="9" type="ORF">SAMN02745751_01974</name>
</gene>
<evidence type="ECO:0000256" key="2">
    <source>
        <dbReference type="ARBA" id="ARBA00012782"/>
    </source>
</evidence>
<evidence type="ECO:0000256" key="3">
    <source>
        <dbReference type="ARBA" id="ARBA00022801"/>
    </source>
</evidence>
<feature type="domain" description="Adenine deaminase C-terminal" evidence="8">
    <location>
        <begin position="399"/>
        <end position="568"/>
    </location>
</feature>
<comment type="catalytic activity">
    <reaction evidence="5 6">
        <text>adenine + H2O + H(+) = hypoxanthine + NH4(+)</text>
        <dbReference type="Rhea" id="RHEA:23688"/>
        <dbReference type="ChEBI" id="CHEBI:15377"/>
        <dbReference type="ChEBI" id="CHEBI:15378"/>
        <dbReference type="ChEBI" id="CHEBI:16708"/>
        <dbReference type="ChEBI" id="CHEBI:17368"/>
        <dbReference type="ChEBI" id="CHEBI:28938"/>
        <dbReference type="EC" id="3.5.4.2"/>
    </reaction>
</comment>
<dbReference type="InterPro" id="IPR032466">
    <property type="entry name" value="Metal_Hydrolase"/>
</dbReference>
<evidence type="ECO:0000256" key="4">
    <source>
        <dbReference type="ARBA" id="ARBA00023211"/>
    </source>
</evidence>
<dbReference type="HAMAP" id="MF_01518">
    <property type="entry name" value="Adenine_deamin"/>
    <property type="match status" value="1"/>
</dbReference>
<dbReference type="STRING" id="1121476.SAMN02745751_01974"/>
<dbReference type="Gene3D" id="2.30.40.10">
    <property type="entry name" value="Urease, subunit C, domain 1"/>
    <property type="match status" value="1"/>
</dbReference>
<dbReference type="Pfam" id="PF01979">
    <property type="entry name" value="Amidohydro_1"/>
    <property type="match status" value="1"/>
</dbReference>
<dbReference type="Proteomes" id="UP000184052">
    <property type="component" value="Unassembled WGS sequence"/>
</dbReference>
<dbReference type="SUPFAM" id="SSF51338">
    <property type="entry name" value="Composite domain of metallo-dependent hydrolases"/>
    <property type="match status" value="1"/>
</dbReference>
<comment type="similarity">
    <text evidence="1 6">Belongs to the metallo-dependent hydrolases superfamily. Adenine deaminase family.</text>
</comment>
<dbReference type="PANTHER" id="PTHR11113:SF2">
    <property type="entry name" value="ADENINE DEAMINASE"/>
    <property type="match status" value="1"/>
</dbReference>
<evidence type="ECO:0000313" key="9">
    <source>
        <dbReference type="EMBL" id="SHJ20036.1"/>
    </source>
</evidence>
<dbReference type="OrthoDB" id="9807210at2"/>
<dbReference type="InterPro" id="IPR006680">
    <property type="entry name" value="Amidohydro-rel"/>
</dbReference>
<dbReference type="Gene3D" id="3.20.20.140">
    <property type="entry name" value="Metal-dependent hydrolases"/>
    <property type="match status" value="1"/>
</dbReference>
<accession>A0A1M6HD05</accession>
<evidence type="ECO:0000256" key="5">
    <source>
        <dbReference type="ARBA" id="ARBA00047720"/>
    </source>
</evidence>
<dbReference type="GO" id="GO:0000034">
    <property type="term" value="F:adenine deaminase activity"/>
    <property type="evidence" value="ECO:0007669"/>
    <property type="project" value="UniProtKB-UniRule"/>
</dbReference>